<evidence type="ECO:0008006" key="2">
    <source>
        <dbReference type="Google" id="ProtNLM"/>
    </source>
</evidence>
<comment type="caution">
    <text evidence="1">The sequence shown here is derived from an EMBL/GenBank/DDBJ whole genome shotgun (WGS) entry which is preliminary data.</text>
</comment>
<organism evidence="1">
    <name type="scientific">marine sediment metagenome</name>
    <dbReference type="NCBI Taxonomy" id="412755"/>
    <lineage>
        <taxon>unclassified sequences</taxon>
        <taxon>metagenomes</taxon>
        <taxon>ecological metagenomes</taxon>
    </lineage>
</organism>
<gene>
    <name evidence="1" type="ORF">S01H1_21959</name>
</gene>
<feature type="non-terminal residue" evidence="1">
    <location>
        <position position="1"/>
    </location>
</feature>
<dbReference type="NCBIfam" id="NF033519">
    <property type="entry name" value="transpos_ISAzo13"/>
    <property type="match status" value="1"/>
</dbReference>
<proteinExistence type="predicted"/>
<dbReference type="AlphaFoldDB" id="X0TZA1"/>
<dbReference type="EMBL" id="BARS01012285">
    <property type="protein sequence ID" value="GAF98624.1"/>
    <property type="molecule type" value="Genomic_DNA"/>
</dbReference>
<dbReference type="InterPro" id="IPR011518">
    <property type="entry name" value="Transposase_36"/>
</dbReference>
<accession>X0TZA1</accession>
<dbReference type="Pfam" id="PF07592">
    <property type="entry name" value="DDE_Tnp_ISAZ013"/>
    <property type="match status" value="1"/>
</dbReference>
<protein>
    <recommendedName>
        <fullName evidence="2">ISAzo13 family transposase</fullName>
    </recommendedName>
</protein>
<evidence type="ECO:0000313" key="1">
    <source>
        <dbReference type="EMBL" id="GAF98624.1"/>
    </source>
</evidence>
<sequence>RKKAFEVGDHDFRQYAEGIAIGYGVYDEQANKGFMFVGIHHDTPAFAVDSIVKWWKQAGLKEYPGRKKLLILADAGGSNGYRPRVWKYELQRKLCDPYGLCVMVCHYPPGASKWNPIDHRLFSAISNNWRGIPLNSYETILKYMRRTTTTPEDGPGLKVKATLVRKRYQNGQKVSDEQMSQLQLKGHDTFPQWNYTLSPRKM</sequence>
<name>X0TZA1_9ZZZZ</name>
<reference evidence="1" key="1">
    <citation type="journal article" date="2014" name="Front. Microbiol.">
        <title>High frequency of phylogenetically diverse reductive dehalogenase-homologous genes in deep subseafloor sedimentary metagenomes.</title>
        <authorList>
            <person name="Kawai M."/>
            <person name="Futagami T."/>
            <person name="Toyoda A."/>
            <person name="Takaki Y."/>
            <person name="Nishi S."/>
            <person name="Hori S."/>
            <person name="Arai W."/>
            <person name="Tsubouchi T."/>
            <person name="Morono Y."/>
            <person name="Uchiyama I."/>
            <person name="Ito T."/>
            <person name="Fujiyama A."/>
            <person name="Inagaki F."/>
            <person name="Takami H."/>
        </authorList>
    </citation>
    <scope>NUCLEOTIDE SEQUENCE</scope>
    <source>
        <strain evidence="1">Expedition CK06-06</strain>
    </source>
</reference>